<dbReference type="Pfam" id="PF08448">
    <property type="entry name" value="PAS_4"/>
    <property type="match status" value="2"/>
</dbReference>
<evidence type="ECO:0000256" key="6">
    <source>
        <dbReference type="ARBA" id="ARBA00022777"/>
    </source>
</evidence>
<dbReference type="Pfam" id="PF07568">
    <property type="entry name" value="HisKA_2"/>
    <property type="match status" value="1"/>
</dbReference>
<dbReference type="EMBL" id="CP025958">
    <property type="protein sequence ID" value="AWM36320.1"/>
    <property type="molecule type" value="Genomic_DNA"/>
</dbReference>
<dbReference type="PANTHER" id="PTHR43065:SF23">
    <property type="entry name" value="SENSOR HISTIDINE KINASE PDTAS"/>
    <property type="match status" value="1"/>
</dbReference>
<evidence type="ECO:0000256" key="2">
    <source>
        <dbReference type="ARBA" id="ARBA00022553"/>
    </source>
</evidence>
<keyword evidence="10" id="KW-0472">Membrane</keyword>
<dbReference type="GO" id="GO:0016301">
    <property type="term" value="F:kinase activity"/>
    <property type="evidence" value="ECO:0007669"/>
    <property type="project" value="UniProtKB-KW"/>
</dbReference>
<evidence type="ECO:0000256" key="1">
    <source>
        <dbReference type="ARBA" id="ARBA00004141"/>
    </source>
</evidence>
<dbReference type="InterPro" id="IPR036890">
    <property type="entry name" value="HATPase_C_sf"/>
</dbReference>
<evidence type="ECO:0000259" key="11">
    <source>
        <dbReference type="PROSITE" id="PS50109"/>
    </source>
</evidence>
<keyword evidence="8" id="KW-1133">Transmembrane helix</keyword>
<evidence type="ECO:0000256" key="4">
    <source>
        <dbReference type="ARBA" id="ARBA00022692"/>
    </source>
</evidence>
<dbReference type="Pfam" id="PF02518">
    <property type="entry name" value="HATPase_c"/>
    <property type="match status" value="1"/>
</dbReference>
<dbReference type="GO" id="GO:0016020">
    <property type="term" value="C:membrane"/>
    <property type="evidence" value="ECO:0007669"/>
    <property type="project" value="UniProtKB-SubCell"/>
</dbReference>
<sequence length="579" mass="62028">MNPRPLFSLRPVGYVVAACATAAAAAACRALDPALGPSLFLMPFVVPVLLAAWCGGGGAGACATALGAAAVAALFNDPVYRGGAADPARVGLLVGVGALVSLACESAHRRRRRAEAALGACHALLRLATDHAPVLLLHCDRERRHRFVNRAYAERFGLDPQEVLGKTVPEVLGPAGYDRIRERLDAALAGRAVEFETDMAGPGGGPRRVRCTCRPVVGAGGLVDGLVAAITDVTDRTRAEVALRDSEERFRAAMEASLDAVYFLSAERGPGGAITDFRFAELNRRGAELVRRPREQVLGRRLCELLPVSRTGGLFDRYARVAETGEPLAEDLTLGPDDGGAARWLRHQVVRLGDGVAVTTQDVTARKRSEELVLASLREKEVLLKEIHHRVKNNLQIVSALLDLQSEHTADPHALALFQESRGRVKSMALIHERLYRSADLARVDFSEYARQLADDLYRTYKVSGDDVRLELAVTVPPLPIDIAIPCGLLLNELMSNCFKHAFRDGAAGRIRVSLHRDGGANVLTVADDGTGFPAGTDFRNTASFGLQLVGTLVDQLGGAAALSAARGTTFTIRFPAQK</sequence>
<comment type="subcellular location">
    <subcellularLocation>
        <location evidence="1">Membrane</location>
        <topology evidence="1">Multi-pass membrane protein</topology>
    </subcellularLocation>
</comment>
<feature type="domain" description="Histidine kinase" evidence="11">
    <location>
        <begin position="386"/>
        <end position="579"/>
    </location>
</feature>
<evidence type="ECO:0000256" key="9">
    <source>
        <dbReference type="ARBA" id="ARBA00023012"/>
    </source>
</evidence>
<evidence type="ECO:0000313" key="14">
    <source>
        <dbReference type="EMBL" id="AWM36320.1"/>
    </source>
</evidence>
<dbReference type="AlphaFoldDB" id="A0A2Z3H5U3"/>
<feature type="domain" description="PAS" evidence="12">
    <location>
        <begin position="147"/>
        <end position="191"/>
    </location>
</feature>
<keyword evidence="5" id="KW-0547">Nucleotide-binding</keyword>
<dbReference type="PROSITE" id="PS51257">
    <property type="entry name" value="PROKAR_LIPOPROTEIN"/>
    <property type="match status" value="1"/>
</dbReference>
<dbReference type="InterPro" id="IPR035965">
    <property type="entry name" value="PAS-like_dom_sf"/>
</dbReference>
<keyword evidence="2" id="KW-0597">Phosphoprotein</keyword>
<evidence type="ECO:0000259" key="13">
    <source>
        <dbReference type="PROSITE" id="PS50113"/>
    </source>
</evidence>
<dbReference type="Gene3D" id="1.20.120.620">
    <property type="entry name" value="Backbone structure of the membrane domain of e. Coli histidine kinase receptor kdpd"/>
    <property type="match status" value="1"/>
</dbReference>
<dbReference type="InterPro" id="IPR025201">
    <property type="entry name" value="KdpD_TM"/>
</dbReference>
<evidence type="ECO:0008006" key="16">
    <source>
        <dbReference type="Google" id="ProtNLM"/>
    </source>
</evidence>
<dbReference type="InterPro" id="IPR038318">
    <property type="entry name" value="KdpD_sf"/>
</dbReference>
<dbReference type="Gene3D" id="3.30.450.20">
    <property type="entry name" value="PAS domain"/>
    <property type="match status" value="2"/>
</dbReference>
<dbReference type="Gene3D" id="3.30.565.10">
    <property type="entry name" value="Histidine kinase-like ATPase, C-terminal domain"/>
    <property type="match status" value="1"/>
</dbReference>
<dbReference type="PROSITE" id="PS50109">
    <property type="entry name" value="HIS_KIN"/>
    <property type="match status" value="1"/>
</dbReference>
<evidence type="ECO:0000256" key="10">
    <source>
        <dbReference type="ARBA" id="ARBA00023136"/>
    </source>
</evidence>
<dbReference type="InterPro" id="IPR000014">
    <property type="entry name" value="PAS"/>
</dbReference>
<keyword evidence="9" id="KW-0902">Two-component regulatory system</keyword>
<organism evidence="14 15">
    <name type="scientific">Gemmata obscuriglobus</name>
    <dbReference type="NCBI Taxonomy" id="114"/>
    <lineage>
        <taxon>Bacteria</taxon>
        <taxon>Pseudomonadati</taxon>
        <taxon>Planctomycetota</taxon>
        <taxon>Planctomycetia</taxon>
        <taxon>Gemmatales</taxon>
        <taxon>Gemmataceae</taxon>
        <taxon>Gemmata</taxon>
    </lineage>
</organism>
<dbReference type="Pfam" id="PF13493">
    <property type="entry name" value="DUF4118"/>
    <property type="match status" value="1"/>
</dbReference>
<protein>
    <recommendedName>
        <fullName evidence="16">Histidine kinase</fullName>
    </recommendedName>
</protein>
<dbReference type="RefSeq" id="WP_109570795.1">
    <property type="nucleotide sequence ID" value="NZ_CP025958.1"/>
</dbReference>
<dbReference type="Proteomes" id="UP000245802">
    <property type="component" value="Chromosome"/>
</dbReference>
<evidence type="ECO:0000313" key="15">
    <source>
        <dbReference type="Proteomes" id="UP000245802"/>
    </source>
</evidence>
<dbReference type="SMART" id="SM00091">
    <property type="entry name" value="PAS"/>
    <property type="match status" value="2"/>
</dbReference>
<keyword evidence="7" id="KW-0067">ATP-binding</keyword>
<evidence type="ECO:0000256" key="7">
    <source>
        <dbReference type="ARBA" id="ARBA00022840"/>
    </source>
</evidence>
<evidence type="ECO:0000256" key="3">
    <source>
        <dbReference type="ARBA" id="ARBA00022679"/>
    </source>
</evidence>
<evidence type="ECO:0000256" key="8">
    <source>
        <dbReference type="ARBA" id="ARBA00022989"/>
    </source>
</evidence>
<dbReference type="GO" id="GO:0005524">
    <property type="term" value="F:ATP binding"/>
    <property type="evidence" value="ECO:0007669"/>
    <property type="project" value="UniProtKB-KW"/>
</dbReference>
<dbReference type="OrthoDB" id="231918at2"/>
<feature type="domain" description="PAC" evidence="13">
    <location>
        <begin position="193"/>
        <end position="245"/>
    </location>
</feature>
<gene>
    <name evidence="14" type="ORF">C1280_04345</name>
</gene>
<evidence type="ECO:0000256" key="5">
    <source>
        <dbReference type="ARBA" id="ARBA00022741"/>
    </source>
</evidence>
<dbReference type="NCBIfam" id="TIGR00229">
    <property type="entry name" value="sensory_box"/>
    <property type="match status" value="1"/>
</dbReference>
<dbReference type="InterPro" id="IPR000700">
    <property type="entry name" value="PAS-assoc_C"/>
</dbReference>
<keyword evidence="3" id="KW-0808">Transferase</keyword>
<dbReference type="InterPro" id="IPR013656">
    <property type="entry name" value="PAS_4"/>
</dbReference>
<dbReference type="InterPro" id="IPR011495">
    <property type="entry name" value="Sig_transdc_His_kin_sub2_dim/P"/>
</dbReference>
<dbReference type="PROSITE" id="PS50113">
    <property type="entry name" value="PAC"/>
    <property type="match status" value="1"/>
</dbReference>
<keyword evidence="15" id="KW-1185">Reference proteome</keyword>
<dbReference type="InterPro" id="IPR005467">
    <property type="entry name" value="His_kinase_dom"/>
</dbReference>
<dbReference type="SMART" id="SM00387">
    <property type="entry name" value="HATPase_c"/>
    <property type="match status" value="1"/>
</dbReference>
<dbReference type="SUPFAM" id="SSF55785">
    <property type="entry name" value="PYP-like sensor domain (PAS domain)"/>
    <property type="match status" value="2"/>
</dbReference>
<keyword evidence="4" id="KW-0812">Transmembrane</keyword>
<dbReference type="InterPro" id="IPR003594">
    <property type="entry name" value="HATPase_dom"/>
</dbReference>
<dbReference type="SUPFAM" id="SSF55874">
    <property type="entry name" value="ATPase domain of HSP90 chaperone/DNA topoisomerase II/histidine kinase"/>
    <property type="match status" value="1"/>
</dbReference>
<keyword evidence="6" id="KW-0418">Kinase</keyword>
<dbReference type="CDD" id="cd00130">
    <property type="entry name" value="PAS"/>
    <property type="match status" value="1"/>
</dbReference>
<dbReference type="PANTHER" id="PTHR43065">
    <property type="entry name" value="SENSOR HISTIDINE KINASE"/>
    <property type="match status" value="1"/>
</dbReference>
<dbReference type="GO" id="GO:0000160">
    <property type="term" value="P:phosphorelay signal transduction system"/>
    <property type="evidence" value="ECO:0007669"/>
    <property type="project" value="UniProtKB-KW"/>
</dbReference>
<name>A0A2Z3H5U3_9BACT</name>
<dbReference type="PROSITE" id="PS50112">
    <property type="entry name" value="PAS"/>
    <property type="match status" value="1"/>
</dbReference>
<proteinExistence type="predicted"/>
<accession>A0A2Z3H5U3</accession>
<evidence type="ECO:0000259" key="12">
    <source>
        <dbReference type="PROSITE" id="PS50112"/>
    </source>
</evidence>
<reference evidence="14 15" key="1">
    <citation type="submission" date="2018-01" db="EMBL/GenBank/DDBJ databases">
        <title>G. obscuriglobus.</title>
        <authorList>
            <person name="Franke J."/>
            <person name="Blomberg W."/>
            <person name="Selmecki A."/>
        </authorList>
    </citation>
    <scope>NUCLEOTIDE SEQUENCE [LARGE SCALE GENOMIC DNA]</scope>
    <source>
        <strain evidence="14 15">DSM 5831</strain>
    </source>
</reference>
<dbReference type="KEGG" id="gog:C1280_04345"/>